<evidence type="ECO:0000256" key="7">
    <source>
        <dbReference type="ARBA" id="ARBA00023235"/>
    </source>
</evidence>
<comment type="similarity">
    <text evidence="4">Belongs to the methylmalonyl-CoA mutase family.</text>
</comment>
<dbReference type="PANTHER" id="PTHR48101:SF1">
    <property type="entry name" value="METHYLMALONYL-COA MUTASE, LARGE SUBUNIT"/>
    <property type="match status" value="1"/>
</dbReference>
<dbReference type="PROSITE" id="PS00544">
    <property type="entry name" value="METMALONYL_COA_MUTASE"/>
    <property type="match status" value="1"/>
</dbReference>
<comment type="pathway">
    <text evidence="3">Metabolic intermediate metabolism; propanoyl-CoA degradation; succinyl-CoA from propanoyl-CoA: step 3/3.</text>
</comment>
<comment type="caution">
    <text evidence="11">The sequence shown here is derived from an EMBL/GenBank/DDBJ whole genome shotgun (WGS) entry which is preliminary data.</text>
</comment>
<dbReference type="InterPro" id="IPR004608">
    <property type="entry name" value="MMCoA_mutase_b"/>
</dbReference>
<dbReference type="InterPro" id="IPR016176">
    <property type="entry name" value="Cbl-dep_enz_cat"/>
</dbReference>
<protein>
    <recommendedName>
        <fullName evidence="9">Methylmalonyl-CoA mutase small subunit</fullName>
        <ecNumber evidence="9">5.4.99.2</ecNumber>
    </recommendedName>
</protein>
<dbReference type="InterPro" id="IPR036724">
    <property type="entry name" value="Cobalamin-bd_sf"/>
</dbReference>
<keyword evidence="6" id="KW-0846">Cobalamin</keyword>
<dbReference type="GO" id="GO:0019652">
    <property type="term" value="P:lactate fermentation to propionate and acetate"/>
    <property type="evidence" value="ECO:0007669"/>
    <property type="project" value="InterPro"/>
</dbReference>
<comment type="subunit">
    <text evidence="5">Heterodimer of an alpha and a beta chain.</text>
</comment>
<dbReference type="InterPro" id="IPR006099">
    <property type="entry name" value="MeMalonylCoA_mutase_a/b_cat"/>
</dbReference>
<dbReference type="SUPFAM" id="SSF52242">
    <property type="entry name" value="Cobalamin (vitamin B12)-binding domain"/>
    <property type="match status" value="1"/>
</dbReference>
<dbReference type="EC" id="5.4.99.2" evidence="9"/>
<dbReference type="Gene3D" id="3.20.20.240">
    <property type="entry name" value="Methylmalonyl-CoA mutase"/>
    <property type="match status" value="1"/>
</dbReference>
<dbReference type="Proteomes" id="UP000886722">
    <property type="component" value="Unassembled WGS sequence"/>
</dbReference>
<accession>A0A9D1GG64</accession>
<dbReference type="InterPro" id="IPR058549">
    <property type="entry name" value="MeMalonylCoA_mutase_a/b_site"/>
</dbReference>
<dbReference type="GO" id="GO:0004494">
    <property type="term" value="F:methylmalonyl-CoA mutase activity"/>
    <property type="evidence" value="ECO:0007669"/>
    <property type="project" value="UniProtKB-UniRule"/>
</dbReference>
<evidence type="ECO:0000256" key="5">
    <source>
        <dbReference type="ARBA" id="ARBA00011870"/>
    </source>
</evidence>
<dbReference type="Pfam" id="PF01642">
    <property type="entry name" value="MM_CoA_mutase"/>
    <property type="match status" value="2"/>
</dbReference>
<comment type="cofactor">
    <cofactor evidence="2">
        <name>adenosylcob(III)alamin</name>
        <dbReference type="ChEBI" id="CHEBI:18408"/>
    </cofactor>
</comment>
<gene>
    <name evidence="11" type="primary">mutA</name>
    <name evidence="11" type="ORF">IAD06_10490</name>
</gene>
<dbReference type="GO" id="GO:0046872">
    <property type="term" value="F:metal ion binding"/>
    <property type="evidence" value="ECO:0007669"/>
    <property type="project" value="InterPro"/>
</dbReference>
<dbReference type="NCBIfam" id="TIGR00642">
    <property type="entry name" value="mmCoA_mut_beta"/>
    <property type="match status" value="1"/>
</dbReference>
<evidence type="ECO:0000256" key="2">
    <source>
        <dbReference type="ARBA" id="ARBA00001922"/>
    </source>
</evidence>
<evidence type="ECO:0000256" key="6">
    <source>
        <dbReference type="ARBA" id="ARBA00022628"/>
    </source>
</evidence>
<dbReference type="EMBL" id="DVKT01000076">
    <property type="protein sequence ID" value="HIT40443.1"/>
    <property type="molecule type" value="Genomic_DNA"/>
</dbReference>
<dbReference type="GO" id="GO:0031419">
    <property type="term" value="F:cobalamin binding"/>
    <property type="evidence" value="ECO:0007669"/>
    <property type="project" value="UniProtKB-KW"/>
</dbReference>
<evidence type="ECO:0000256" key="3">
    <source>
        <dbReference type="ARBA" id="ARBA00005146"/>
    </source>
</evidence>
<dbReference type="SUPFAM" id="SSF51703">
    <property type="entry name" value="Cobalamin (vitamin B12)-dependent enzymes"/>
    <property type="match status" value="1"/>
</dbReference>
<keyword evidence="8" id="KW-0170">Cobalt</keyword>
<evidence type="ECO:0000256" key="1">
    <source>
        <dbReference type="ARBA" id="ARBA00000290"/>
    </source>
</evidence>
<evidence type="ECO:0000313" key="12">
    <source>
        <dbReference type="Proteomes" id="UP000886722"/>
    </source>
</evidence>
<feature type="domain" description="Methylmalonyl-CoA mutase alpha/beta chain catalytic" evidence="10">
    <location>
        <begin position="41"/>
        <end position="111"/>
    </location>
</feature>
<evidence type="ECO:0000256" key="9">
    <source>
        <dbReference type="NCBIfam" id="TIGR00642"/>
    </source>
</evidence>
<reference evidence="11" key="1">
    <citation type="submission" date="2020-10" db="EMBL/GenBank/DDBJ databases">
        <authorList>
            <person name="Gilroy R."/>
        </authorList>
    </citation>
    <scope>NUCLEOTIDE SEQUENCE</scope>
    <source>
        <strain evidence="11">21143</strain>
    </source>
</reference>
<reference evidence="11" key="2">
    <citation type="journal article" date="2021" name="PeerJ">
        <title>Extensive microbial diversity within the chicken gut microbiome revealed by metagenomics and culture.</title>
        <authorList>
            <person name="Gilroy R."/>
            <person name="Ravi A."/>
            <person name="Getino M."/>
            <person name="Pursley I."/>
            <person name="Horton D.L."/>
            <person name="Alikhan N.F."/>
            <person name="Baker D."/>
            <person name="Gharbi K."/>
            <person name="Hall N."/>
            <person name="Watson M."/>
            <person name="Adriaenssens E.M."/>
            <person name="Foster-Nyarko E."/>
            <person name="Jarju S."/>
            <person name="Secka A."/>
            <person name="Antonio M."/>
            <person name="Oren A."/>
            <person name="Chaudhuri R.R."/>
            <person name="La Ragione R."/>
            <person name="Hildebrand F."/>
            <person name="Pallen M.J."/>
        </authorList>
    </citation>
    <scope>NUCLEOTIDE SEQUENCE</scope>
    <source>
        <strain evidence="11">21143</strain>
    </source>
</reference>
<dbReference type="CDD" id="cd03677">
    <property type="entry name" value="MM_CoA_mutase_beta"/>
    <property type="match status" value="1"/>
</dbReference>
<comment type="catalytic activity">
    <reaction evidence="1">
        <text>(R)-methylmalonyl-CoA = succinyl-CoA</text>
        <dbReference type="Rhea" id="RHEA:22888"/>
        <dbReference type="ChEBI" id="CHEBI:57292"/>
        <dbReference type="ChEBI" id="CHEBI:57326"/>
        <dbReference type="EC" id="5.4.99.2"/>
    </reaction>
</comment>
<organism evidence="11 12">
    <name type="scientific">Candidatus Caccoplasma intestinavium</name>
    <dbReference type="NCBI Taxonomy" id="2840716"/>
    <lineage>
        <taxon>Bacteria</taxon>
        <taxon>Pseudomonadati</taxon>
        <taxon>Bacteroidota</taxon>
        <taxon>Bacteroidia</taxon>
        <taxon>Bacteroidales</taxon>
        <taxon>Bacteroidaceae</taxon>
        <taxon>Bacteroidaceae incertae sedis</taxon>
        <taxon>Candidatus Caccoplasma</taxon>
    </lineage>
</organism>
<dbReference type="PANTHER" id="PTHR48101">
    <property type="entry name" value="METHYLMALONYL-COA MUTASE, MITOCHONDRIAL-RELATED"/>
    <property type="match status" value="1"/>
</dbReference>
<keyword evidence="7 11" id="KW-0413">Isomerase</keyword>
<evidence type="ECO:0000313" key="11">
    <source>
        <dbReference type="EMBL" id="HIT40443.1"/>
    </source>
</evidence>
<feature type="domain" description="Methylmalonyl-CoA mutase alpha/beta chain catalytic" evidence="10">
    <location>
        <begin position="122"/>
        <end position="449"/>
    </location>
</feature>
<evidence type="ECO:0000259" key="10">
    <source>
        <dbReference type="Pfam" id="PF01642"/>
    </source>
</evidence>
<sequence>MTANKEKLFGQFPPISTTEWKDKVIADLKGADFDKKLVWRTNEGFNVQPMYRAENIVGLKTTDSLPGEYPYVRGTKCDNEWLIRQDIFVENPQEANRKALDLLNKGITSLGFQIGRDQITPESLASLLNGINAEKVELNFISCIKNASKIGEELSSYFKKQGIDLQKVKGSIGFDPFKRILKHGRDFPKYADMAEQVINSVSELPGYRVLMADAFMLNNAGSYITQELGFALAWGNEWLSVLTDKGLTVDKVANRIKFNFGISSNYFMEMAKFRAARMLWAQIVSAYKPNCDCASKIEMHAQTSQFNMTIYDAHVNLLRSQTETMSAALAGVNSITVTPFDITYKQPDEFSERIARNQQLLLKEESHFNKIVDPAGGSYYIETLTASIAEEAWKLFLEVEDAGGFYAALRSGFVQNTVNAAAESRRTAIARRKEILLGTNQYPNIHETALDKIVAETGHSCGCHHHEECTPEMPALHTVRGASDFEALRLATEKSGKRPKVFMLTIGNLAMRLARSQFSGNFFGCAGYEIIDNLGFDTVQAGVEAAIKAKADIVVLCSSDEEYATLAPEAYKLLEGKAIFVVAGAPESMEDLKAQGITRFINVRSNVLETLKEYNTLLSI</sequence>
<evidence type="ECO:0000256" key="4">
    <source>
        <dbReference type="ARBA" id="ARBA00008465"/>
    </source>
</evidence>
<dbReference type="AlphaFoldDB" id="A0A9D1GG64"/>
<name>A0A9D1GG64_9BACT</name>
<dbReference type="Gene3D" id="3.40.50.280">
    <property type="entry name" value="Cobalamin-binding domain"/>
    <property type="match status" value="1"/>
</dbReference>
<evidence type="ECO:0000256" key="8">
    <source>
        <dbReference type="ARBA" id="ARBA00023285"/>
    </source>
</evidence>
<proteinExistence type="inferred from homology"/>